<dbReference type="VEuPathDB" id="MicrosporidiaDB:G9O61_00g002760"/>
<dbReference type="AlphaFoldDB" id="A0A0F9YND0"/>
<evidence type="ECO:0000313" key="3">
    <source>
        <dbReference type="Proteomes" id="UP000034350"/>
    </source>
</evidence>
<comment type="caution">
    <text evidence="2">The sequence shown here is derived from an EMBL/GenBank/DDBJ whole genome shotgun (WGS) entry which is preliminary data.</text>
</comment>
<organism evidence="2 3">
    <name type="scientific">Vairimorpha ceranae</name>
    <dbReference type="NCBI Taxonomy" id="40302"/>
    <lineage>
        <taxon>Eukaryota</taxon>
        <taxon>Fungi</taxon>
        <taxon>Fungi incertae sedis</taxon>
        <taxon>Microsporidia</taxon>
        <taxon>Nosematidae</taxon>
        <taxon>Vairimorpha</taxon>
    </lineage>
</organism>
<dbReference type="InterPro" id="IPR041577">
    <property type="entry name" value="RT_RNaseH_2"/>
</dbReference>
<dbReference type="EMBL" id="JPQZ01000099">
    <property type="protein sequence ID" value="KKO74212.1"/>
    <property type="molecule type" value="Genomic_DNA"/>
</dbReference>
<keyword evidence="3" id="KW-1185">Reference proteome</keyword>
<feature type="domain" description="Reverse transcriptase/retrotransposon-derived protein RNase H-like" evidence="1">
    <location>
        <begin position="20"/>
        <end position="72"/>
    </location>
</feature>
<dbReference type="InterPro" id="IPR043502">
    <property type="entry name" value="DNA/RNA_pol_sf"/>
</dbReference>
<proteinExistence type="predicted"/>
<evidence type="ECO:0000259" key="1">
    <source>
        <dbReference type="Pfam" id="PF17919"/>
    </source>
</evidence>
<dbReference type="SUPFAM" id="SSF56672">
    <property type="entry name" value="DNA/RNA polymerases"/>
    <property type="match status" value="1"/>
</dbReference>
<gene>
    <name evidence="2" type="ORF">AAJ76_990001715</name>
</gene>
<accession>A0A0F9YND0</accession>
<protein>
    <submittedName>
        <fullName evidence="2">Pol polyprotein</fullName>
    </submittedName>
</protein>
<dbReference type="RefSeq" id="XP_024329954.1">
    <property type="nucleotide sequence ID" value="XM_024476698.1"/>
</dbReference>
<dbReference type="GeneID" id="36321655"/>
<sequence>MYKLNQIINRKLKFDQALVDKKMETLRKELIGSLWLALPDIDEHFTVESDASDYCIGGVIRQVQKGKEAAIRF</sequence>
<dbReference type="Pfam" id="PF17919">
    <property type="entry name" value="RT_RNaseH_2"/>
    <property type="match status" value="1"/>
</dbReference>
<dbReference type="OrthoDB" id="1909920at2759"/>
<reference evidence="2 3" key="1">
    <citation type="journal article" date="2015" name="Environ. Microbiol.">
        <title>Genome analyses suggest the presence of polyploidy and recent human-driven expansions in eight global populations of the honeybee pathogen Nosema ceranae.</title>
        <authorList>
            <person name="Pelin A."/>
            <person name="Selman M."/>
            <person name="Aris-Brosou S."/>
            <person name="Farinelli L."/>
            <person name="Corradi N."/>
        </authorList>
    </citation>
    <scope>NUCLEOTIDE SEQUENCE [LARGE SCALE GENOMIC DNA]</scope>
    <source>
        <strain evidence="2 3">PA08 1199</strain>
    </source>
</reference>
<evidence type="ECO:0000313" key="2">
    <source>
        <dbReference type="EMBL" id="KKO74212.1"/>
    </source>
</evidence>
<dbReference type="Proteomes" id="UP000034350">
    <property type="component" value="Unassembled WGS sequence"/>
</dbReference>
<dbReference type="VEuPathDB" id="MicrosporidiaDB:AAJ76_990001715"/>
<name>A0A0F9YND0_9MICR</name>